<dbReference type="EMBL" id="FUGD01000060">
    <property type="protein sequence ID" value="SJM36731.1"/>
    <property type="molecule type" value="Genomic_DNA"/>
</dbReference>
<gene>
    <name evidence="1" type="ORF">A1019T_00694</name>
</gene>
<evidence type="ECO:0008006" key="3">
    <source>
        <dbReference type="Google" id="ProtNLM"/>
    </source>
</evidence>
<evidence type="ECO:0000313" key="1">
    <source>
        <dbReference type="EMBL" id="SJM36731.1"/>
    </source>
</evidence>
<dbReference type="AlphaFoldDB" id="A0A1R4EE06"/>
<dbReference type="Pfam" id="PF10982">
    <property type="entry name" value="DUF2789"/>
    <property type="match status" value="1"/>
</dbReference>
<dbReference type="STRING" id="1945520.A1019T_00694"/>
<dbReference type="OrthoDB" id="5828847at2"/>
<evidence type="ECO:0000313" key="2">
    <source>
        <dbReference type="Proteomes" id="UP000188169"/>
    </source>
</evidence>
<proteinExistence type="predicted"/>
<accession>A0A1R4EE06</accession>
<dbReference type="Proteomes" id="UP000188169">
    <property type="component" value="Unassembled WGS sequence"/>
</dbReference>
<name>A0A1R4EE06_9GAMM</name>
<sequence length="79" mass="9169">MLGEPEYTMNELFAQLGLESSDEAIDKFVAEHLLDKDTSLIEADFWTDSQRAFLQEEWKRDAAWVEVIDELNVRLHPTA</sequence>
<dbReference type="InterPro" id="IPR038086">
    <property type="entry name" value="DUF2789_sf"/>
</dbReference>
<organism evidence="1 2">
    <name type="scientific">Psychrobacter pasteurii</name>
    <dbReference type="NCBI Taxonomy" id="1945520"/>
    <lineage>
        <taxon>Bacteria</taxon>
        <taxon>Pseudomonadati</taxon>
        <taxon>Pseudomonadota</taxon>
        <taxon>Gammaproteobacteria</taxon>
        <taxon>Moraxellales</taxon>
        <taxon>Moraxellaceae</taxon>
        <taxon>Psychrobacter</taxon>
    </lineage>
</organism>
<dbReference type="InterPro" id="IPR021250">
    <property type="entry name" value="DUF2789"/>
</dbReference>
<protein>
    <recommendedName>
        <fullName evidence="3">DUF2789 domain-containing protein</fullName>
    </recommendedName>
</protein>
<dbReference type="Gene3D" id="1.10.10.1130">
    <property type="entry name" value="Uncharacterised protein PF10982, DUF2789"/>
    <property type="match status" value="1"/>
</dbReference>
<keyword evidence="2" id="KW-1185">Reference proteome</keyword>
<dbReference type="RefSeq" id="WP_077448133.1">
    <property type="nucleotide sequence ID" value="NZ_FUGD01000060.1"/>
</dbReference>
<reference evidence="2" key="1">
    <citation type="submission" date="2017-02" db="EMBL/GenBank/DDBJ databases">
        <authorList>
            <person name="Mornico D."/>
        </authorList>
    </citation>
    <scope>NUCLEOTIDE SEQUENCE [LARGE SCALE GENOMIC DNA]</scope>
</reference>